<feature type="domain" description="Transposase MuDR plant" evidence="1">
    <location>
        <begin position="60"/>
        <end position="115"/>
    </location>
</feature>
<evidence type="ECO:0000313" key="3">
    <source>
        <dbReference type="Proteomes" id="UP000289738"/>
    </source>
</evidence>
<reference evidence="2 3" key="1">
    <citation type="submission" date="2019-01" db="EMBL/GenBank/DDBJ databases">
        <title>Sequencing of cultivated peanut Arachis hypogaea provides insights into genome evolution and oil improvement.</title>
        <authorList>
            <person name="Chen X."/>
        </authorList>
    </citation>
    <scope>NUCLEOTIDE SEQUENCE [LARGE SCALE GENOMIC DNA]</scope>
    <source>
        <strain evidence="3">cv. Fuhuasheng</strain>
        <tissue evidence="2">Leaves</tissue>
    </source>
</reference>
<protein>
    <recommendedName>
        <fullName evidence="1">Transposase MuDR plant domain-containing protein</fullName>
    </recommendedName>
</protein>
<evidence type="ECO:0000259" key="1">
    <source>
        <dbReference type="Pfam" id="PF03108"/>
    </source>
</evidence>
<dbReference type="InterPro" id="IPR004332">
    <property type="entry name" value="Transposase_MuDR"/>
</dbReference>
<comment type="caution">
    <text evidence="2">The sequence shown here is derived from an EMBL/GenBank/DDBJ whole genome shotgun (WGS) entry which is preliminary data.</text>
</comment>
<dbReference type="AlphaFoldDB" id="A0A445EED6"/>
<dbReference type="EMBL" id="SDMP01000002">
    <property type="protein sequence ID" value="RYR73781.1"/>
    <property type="molecule type" value="Genomic_DNA"/>
</dbReference>
<accession>A0A445EED6</accession>
<proteinExistence type="predicted"/>
<sequence length="117" mass="13789">MGNNMLRRVSSILYQNSIIVFSGLIQFNIMPIIDETNIEDDRVEEYERMNSVVDLEDGEFRIGMEYCSRKSVVAAIRSYTISREVDYNVYEFKLQTFYAKCKTYRHGCNWCIRASLI</sequence>
<dbReference type="Pfam" id="PF03108">
    <property type="entry name" value="DBD_Tnp_Mut"/>
    <property type="match status" value="1"/>
</dbReference>
<dbReference type="Proteomes" id="UP000289738">
    <property type="component" value="Chromosome A02"/>
</dbReference>
<name>A0A445EED6_ARAHY</name>
<evidence type="ECO:0000313" key="2">
    <source>
        <dbReference type="EMBL" id="RYR73781.1"/>
    </source>
</evidence>
<keyword evidence="3" id="KW-1185">Reference proteome</keyword>
<gene>
    <name evidence="2" type="ORF">Ahy_A02g008276</name>
</gene>
<organism evidence="2 3">
    <name type="scientific">Arachis hypogaea</name>
    <name type="common">Peanut</name>
    <dbReference type="NCBI Taxonomy" id="3818"/>
    <lineage>
        <taxon>Eukaryota</taxon>
        <taxon>Viridiplantae</taxon>
        <taxon>Streptophyta</taxon>
        <taxon>Embryophyta</taxon>
        <taxon>Tracheophyta</taxon>
        <taxon>Spermatophyta</taxon>
        <taxon>Magnoliopsida</taxon>
        <taxon>eudicotyledons</taxon>
        <taxon>Gunneridae</taxon>
        <taxon>Pentapetalae</taxon>
        <taxon>rosids</taxon>
        <taxon>fabids</taxon>
        <taxon>Fabales</taxon>
        <taxon>Fabaceae</taxon>
        <taxon>Papilionoideae</taxon>
        <taxon>50 kb inversion clade</taxon>
        <taxon>dalbergioids sensu lato</taxon>
        <taxon>Dalbergieae</taxon>
        <taxon>Pterocarpus clade</taxon>
        <taxon>Arachis</taxon>
    </lineage>
</organism>